<dbReference type="PANTHER" id="PTHR43135:SF3">
    <property type="entry name" value="ALPHA-D-RIBOSE 1-METHYLPHOSPHONATE 5-TRIPHOSPHATE DIPHOSPHATASE"/>
    <property type="match status" value="1"/>
</dbReference>
<dbReference type="Gene3D" id="2.30.40.10">
    <property type="entry name" value="Urease, subunit C, domain 1"/>
    <property type="match status" value="1"/>
</dbReference>
<organism evidence="2 3">
    <name type="scientific">Aliikangiella marina</name>
    <dbReference type="NCBI Taxonomy" id="1712262"/>
    <lineage>
        <taxon>Bacteria</taxon>
        <taxon>Pseudomonadati</taxon>
        <taxon>Pseudomonadota</taxon>
        <taxon>Gammaproteobacteria</taxon>
        <taxon>Oceanospirillales</taxon>
        <taxon>Pleioneaceae</taxon>
        <taxon>Aliikangiella</taxon>
    </lineage>
</organism>
<dbReference type="Pfam" id="PF01979">
    <property type="entry name" value="Amidohydro_1"/>
    <property type="match status" value="1"/>
</dbReference>
<reference evidence="2 3" key="1">
    <citation type="submission" date="2019-06" db="EMBL/GenBank/DDBJ databases">
        <title>Draft genome of Aliikangiella marina GYP-15.</title>
        <authorList>
            <person name="Wang G."/>
        </authorList>
    </citation>
    <scope>NUCLEOTIDE SEQUENCE [LARGE SCALE GENOMIC DNA]</scope>
    <source>
        <strain evidence="2 3">GYP-15</strain>
    </source>
</reference>
<dbReference type="InterPro" id="IPR051781">
    <property type="entry name" value="Metallo-dep_Hydrolase"/>
</dbReference>
<dbReference type="SUPFAM" id="SSF51338">
    <property type="entry name" value="Composite domain of metallo-dependent hydrolases"/>
    <property type="match status" value="1"/>
</dbReference>
<dbReference type="InterPro" id="IPR006680">
    <property type="entry name" value="Amidohydro-rel"/>
</dbReference>
<dbReference type="AlphaFoldDB" id="A0A545TC97"/>
<dbReference type="GO" id="GO:0016810">
    <property type="term" value="F:hydrolase activity, acting on carbon-nitrogen (but not peptide) bonds"/>
    <property type="evidence" value="ECO:0007669"/>
    <property type="project" value="InterPro"/>
</dbReference>
<dbReference type="PANTHER" id="PTHR43135">
    <property type="entry name" value="ALPHA-D-RIBOSE 1-METHYLPHOSPHONATE 5-TRIPHOSPHATE DIPHOSPHATASE"/>
    <property type="match status" value="1"/>
</dbReference>
<protein>
    <submittedName>
        <fullName evidence="2">Amidohydrolase family protein</fullName>
    </submittedName>
</protein>
<dbReference type="Gene3D" id="3.40.50.10910">
    <property type="entry name" value="Amidohydrolase"/>
    <property type="match status" value="1"/>
</dbReference>
<accession>A0A545TC97</accession>
<proteinExistence type="predicted"/>
<name>A0A545TC97_9GAMM</name>
<dbReference type="Proteomes" id="UP000317839">
    <property type="component" value="Unassembled WGS sequence"/>
</dbReference>
<evidence type="ECO:0000313" key="3">
    <source>
        <dbReference type="Proteomes" id="UP000317839"/>
    </source>
</evidence>
<evidence type="ECO:0000259" key="1">
    <source>
        <dbReference type="Pfam" id="PF01979"/>
    </source>
</evidence>
<dbReference type="Gene3D" id="1.20.58.520">
    <property type="entry name" value="Amidohydrolase"/>
    <property type="match status" value="1"/>
</dbReference>
<sequence>MLTTEVTKAQEKRNVKLLALNGLGFGPSFLWVDENHQLFALAYSWMGLTPEGWGNSLKKLQALQDKAEFEFNKQLATKNSIALNGVTVINNVDIFTAKDNQLIKNTSIAIENGKILAIGKKVKSIKADKVIDGKGRTLMPGLWDMHAHIQMGDGLLNIANGVTSVRDLANDHAQLMQTIEVFNSGEVIGPSIYRGGFIDQKSPFSAPTGKLAETLEEALKYVDWYAERGYQQIKIYSSITPEWVKPIAERVHQHGMRLSGHIPSYMTAEKAVKDGFDEIQHINMVFLNFLAGPKDDTRTPVRFKLVAEEAGSLDLNSKAVNDFIELLKKRKTVVDPTVTIFHSMFLNKAGELDPGYAMIADHLPANVARGFLAAEMEITADNEQRYADSANALLMMIKKLYDAGVPLVAGTDAIVGFTLHRELELYAKAGIPNYDVLKIATINSARIAGQKDVGTIEEGMIADLILLDGNPLEDISHIRSVAMTIKGNNLYRSDQLFESIGIKPFVRF</sequence>
<dbReference type="RefSeq" id="WP_142941461.1">
    <property type="nucleotide sequence ID" value="NZ_VIKR01000002.1"/>
</dbReference>
<comment type="caution">
    <text evidence="2">The sequence shown here is derived from an EMBL/GenBank/DDBJ whole genome shotgun (WGS) entry which is preliminary data.</text>
</comment>
<keyword evidence="3" id="KW-1185">Reference proteome</keyword>
<gene>
    <name evidence="2" type="ORF">FLL45_07740</name>
</gene>
<evidence type="ECO:0000313" key="2">
    <source>
        <dbReference type="EMBL" id="TQV74843.1"/>
    </source>
</evidence>
<dbReference type="InterPro" id="IPR032466">
    <property type="entry name" value="Metal_Hydrolase"/>
</dbReference>
<feature type="domain" description="Amidohydrolase-related" evidence="1">
    <location>
        <begin position="138"/>
        <end position="485"/>
    </location>
</feature>
<dbReference type="SUPFAM" id="SSF51556">
    <property type="entry name" value="Metallo-dependent hydrolases"/>
    <property type="match status" value="1"/>
</dbReference>
<keyword evidence="2" id="KW-0378">Hydrolase</keyword>
<dbReference type="EMBL" id="VIKR01000002">
    <property type="protein sequence ID" value="TQV74843.1"/>
    <property type="molecule type" value="Genomic_DNA"/>
</dbReference>
<dbReference type="Gene3D" id="3.30.110.90">
    <property type="entry name" value="Amidohydrolase"/>
    <property type="match status" value="1"/>
</dbReference>
<dbReference type="OrthoDB" id="9807210at2"/>
<dbReference type="InterPro" id="IPR011059">
    <property type="entry name" value="Metal-dep_hydrolase_composite"/>
</dbReference>